<accession>A0ABW0JGN9</accession>
<dbReference type="SUPFAM" id="SSF53955">
    <property type="entry name" value="Lysozyme-like"/>
    <property type="match status" value="1"/>
</dbReference>
<comment type="caution">
    <text evidence="2">The sequence shown here is derived from an EMBL/GenBank/DDBJ whole genome shotgun (WGS) entry which is preliminary data.</text>
</comment>
<dbReference type="SUPFAM" id="SSF54106">
    <property type="entry name" value="LysM domain"/>
    <property type="match status" value="1"/>
</dbReference>
<dbReference type="SMART" id="SM00257">
    <property type="entry name" value="LysM"/>
    <property type="match status" value="1"/>
</dbReference>
<protein>
    <submittedName>
        <fullName evidence="2">Transglycosylase SLT domain-containing protein</fullName>
    </submittedName>
</protein>
<feature type="domain" description="LysM" evidence="1">
    <location>
        <begin position="284"/>
        <end position="327"/>
    </location>
</feature>
<dbReference type="InterPro" id="IPR036779">
    <property type="entry name" value="LysM_dom_sf"/>
</dbReference>
<dbReference type="CDD" id="cd00118">
    <property type="entry name" value="LysM"/>
    <property type="match status" value="1"/>
</dbReference>
<organism evidence="2 3">
    <name type="scientific">Rhodanobacter umsongensis</name>
    <dbReference type="NCBI Taxonomy" id="633153"/>
    <lineage>
        <taxon>Bacteria</taxon>
        <taxon>Pseudomonadati</taxon>
        <taxon>Pseudomonadota</taxon>
        <taxon>Gammaproteobacteria</taxon>
        <taxon>Lysobacterales</taxon>
        <taxon>Rhodanobacteraceae</taxon>
        <taxon>Rhodanobacter</taxon>
    </lineage>
</organism>
<dbReference type="Pfam" id="PF01464">
    <property type="entry name" value="SLT"/>
    <property type="match status" value="1"/>
</dbReference>
<evidence type="ECO:0000313" key="2">
    <source>
        <dbReference type="EMBL" id="MFC5435224.1"/>
    </source>
</evidence>
<proteinExistence type="predicted"/>
<dbReference type="Gene3D" id="1.10.530.10">
    <property type="match status" value="1"/>
</dbReference>
<dbReference type="InterPro" id="IPR023346">
    <property type="entry name" value="Lysozyme-like_dom_sf"/>
</dbReference>
<dbReference type="RefSeq" id="WP_377302809.1">
    <property type="nucleotide sequence ID" value="NZ_JBHSMK010000002.1"/>
</dbReference>
<dbReference type="PANTHER" id="PTHR33734:SF22">
    <property type="entry name" value="MEMBRANE-BOUND LYTIC MUREIN TRANSGLYCOSYLASE D"/>
    <property type="match status" value="1"/>
</dbReference>
<dbReference type="CDD" id="cd16894">
    <property type="entry name" value="MltD-like"/>
    <property type="match status" value="1"/>
</dbReference>
<dbReference type="InterPro" id="IPR018392">
    <property type="entry name" value="LysM"/>
</dbReference>
<dbReference type="InterPro" id="IPR008258">
    <property type="entry name" value="Transglycosylase_SLT_dom_1"/>
</dbReference>
<sequence length="331" mass="36718">MADCDADPSVMAWAARYTRNPRQFENQLRQVLPRLAYVQQVASQYDVAGEFVLLPWVESHFRPVAARRQRPAGMWQIMPATAGTMGLRVDGRYDGRLDVPAAAHAVMKLLKQYHDQFHDWRVADYAYNAGEFSVRKLVQQHGAPGSEPVIPELPVRKGTRAHLTKLLAIACVVREPGRFKVKLPTLPDEQQLVQVKIPHSMPISRAADHAGMSVDTLKDLNAAFRSDLVDASAASYLLLPASHARHFQDALLAQPATDTPDGLAYDVAAKAVTAATANSTTPRRTHTVRRGDSLWQIARSYSVDIRQLQRWNHLDGRALKPGQVLQVSGSN</sequence>
<reference evidence="3" key="1">
    <citation type="journal article" date="2019" name="Int. J. Syst. Evol. Microbiol.">
        <title>The Global Catalogue of Microorganisms (GCM) 10K type strain sequencing project: providing services to taxonomists for standard genome sequencing and annotation.</title>
        <authorList>
            <consortium name="The Broad Institute Genomics Platform"/>
            <consortium name="The Broad Institute Genome Sequencing Center for Infectious Disease"/>
            <person name="Wu L."/>
            <person name="Ma J."/>
        </authorList>
    </citation>
    <scope>NUCLEOTIDE SEQUENCE [LARGE SCALE GENOMIC DNA]</scope>
    <source>
        <strain evidence="3">JCM 17130</strain>
    </source>
</reference>
<keyword evidence="3" id="KW-1185">Reference proteome</keyword>
<name>A0ABW0JGN9_9GAMM</name>
<dbReference type="Pfam" id="PF01476">
    <property type="entry name" value="LysM"/>
    <property type="match status" value="1"/>
</dbReference>
<dbReference type="Proteomes" id="UP001596013">
    <property type="component" value="Unassembled WGS sequence"/>
</dbReference>
<evidence type="ECO:0000313" key="3">
    <source>
        <dbReference type="Proteomes" id="UP001596013"/>
    </source>
</evidence>
<gene>
    <name evidence="2" type="ORF">ACFPME_01525</name>
</gene>
<dbReference type="EMBL" id="JBHSMK010000002">
    <property type="protein sequence ID" value="MFC5435224.1"/>
    <property type="molecule type" value="Genomic_DNA"/>
</dbReference>
<dbReference type="PROSITE" id="PS51782">
    <property type="entry name" value="LYSM"/>
    <property type="match status" value="1"/>
</dbReference>
<dbReference type="PANTHER" id="PTHR33734">
    <property type="entry name" value="LYSM DOMAIN-CONTAINING GPI-ANCHORED PROTEIN 2"/>
    <property type="match status" value="1"/>
</dbReference>
<dbReference type="Gene3D" id="3.10.350.10">
    <property type="entry name" value="LysM domain"/>
    <property type="match status" value="1"/>
</dbReference>
<evidence type="ECO:0000259" key="1">
    <source>
        <dbReference type="PROSITE" id="PS51782"/>
    </source>
</evidence>